<evidence type="ECO:0000256" key="6">
    <source>
        <dbReference type="ARBA" id="ARBA00057559"/>
    </source>
</evidence>
<name>A0A151IC55_9HYME</name>
<keyword evidence="2 11" id="KW-0645">Protease</keyword>
<dbReference type="GO" id="GO:0006508">
    <property type="term" value="P:proteolysis"/>
    <property type="evidence" value="ECO:0007669"/>
    <property type="project" value="UniProtKB-KW"/>
</dbReference>
<evidence type="ECO:0000313" key="12">
    <source>
        <dbReference type="Proteomes" id="UP000078542"/>
    </source>
</evidence>
<dbReference type="InterPro" id="IPR012462">
    <property type="entry name" value="UFSP1/2_DUB_cat"/>
</dbReference>
<dbReference type="InterPro" id="IPR058757">
    <property type="entry name" value="UFSP2_MPN_N"/>
</dbReference>
<dbReference type="EMBL" id="KQ978067">
    <property type="protein sequence ID" value="KYM97653.1"/>
    <property type="molecule type" value="Genomic_DNA"/>
</dbReference>
<evidence type="ECO:0000259" key="9">
    <source>
        <dbReference type="Pfam" id="PF20908"/>
    </source>
</evidence>
<dbReference type="GO" id="GO:0005634">
    <property type="term" value="C:nucleus"/>
    <property type="evidence" value="ECO:0007669"/>
    <property type="project" value="TreeGrafter"/>
</dbReference>
<feature type="domain" description="UFSP1/2/DUB catalytic" evidence="8">
    <location>
        <begin position="388"/>
        <end position="571"/>
    </location>
</feature>
<evidence type="ECO:0000256" key="2">
    <source>
        <dbReference type="ARBA" id="ARBA00022670"/>
    </source>
</evidence>
<dbReference type="InterPro" id="IPR049387">
    <property type="entry name" value="UFSP2-like_2nd"/>
</dbReference>
<gene>
    <name evidence="11" type="ORF">ALC62_11644</name>
</gene>
<dbReference type="OrthoDB" id="417506at2759"/>
<dbReference type="Pfam" id="PF07910">
    <property type="entry name" value="Peptidase_C78"/>
    <property type="match status" value="1"/>
</dbReference>
<comment type="function">
    <text evidence="6">Thiol protease which recognizes and hydrolyzes the peptide bond at the C-terminal Gly of UFM1, a ubiquitin-like modifier protein bound to a number of target proteins. Does not hydrolyze SUMO1 or ISG15 ubiquitin-like proteins.</text>
</comment>
<feature type="domain" description="UFSP2 N-terminal MPN-like" evidence="10">
    <location>
        <begin position="1"/>
        <end position="133"/>
    </location>
</feature>
<evidence type="ECO:0000256" key="3">
    <source>
        <dbReference type="ARBA" id="ARBA00022786"/>
    </source>
</evidence>
<dbReference type="FunFam" id="3.90.70.130:FF:000001">
    <property type="entry name" value="Probable Ufm1-specific protease 2"/>
    <property type="match status" value="1"/>
</dbReference>
<dbReference type="Pfam" id="PF20908">
    <property type="entry name" value="UfSP2_N"/>
    <property type="match status" value="1"/>
</dbReference>
<dbReference type="STRING" id="456900.A0A151IC55"/>
<evidence type="ECO:0000256" key="1">
    <source>
        <dbReference type="ARBA" id="ARBA00008552"/>
    </source>
</evidence>
<dbReference type="PANTHER" id="PTHR48153">
    <property type="entry name" value="UFM1-SPECIFIC PROTEASE 2"/>
    <property type="match status" value="1"/>
</dbReference>
<sequence length="579" mass="66006">MAPQLQILSNILQRFKTLGPALSGYLYGIMYNDTLIVLTFSLNMDNCDDNDLLNYTVLQLNLPADIYFCGILQISIELVEHNEINLDVFKDIDITDNPLLLKYSHKTSDIQAYFYVHQKLEAINNLSIISEDDLSRQFAYIRLQASLPLIVQDENVSEALEELRKNIASGKIGIHFPLNNTYLFRSDDNIKDIVLKDILSVSKNQEKLSTGSNDVNCNTGPVKVIHANMLLKMSSERNFEESVRYAPILQHIKKSFNSSRCTLHIDALSLVNLNVNSAELHAILVESACRIIRLTEMQQKNQSEDTQLAEIMHFRPQNCGHLFTVVYPGNYDDNTTMKYRHLLHRTLALSMDRPQFRRGNAVKLDTQTNEILINPHQVLLNKGVTGKLSIVEGLYSYHHYMQDNCDDIGWGCAYRSLQTIISWYRLQGYTEIPVPSHRTIQQCLVDIGDKSFNFIGSKQWIGSTEVSFILQTVFQIQVRILHATSGEEMLTLIPQLADHFDTQGTPVMIGGGVLAHTILGVSYDEHSEEGKFLILDPHYTGGEHLPTIVNKGWCGWKTKNFWKKNTFYNMCLPQRPLTF</sequence>
<dbReference type="Proteomes" id="UP000078542">
    <property type="component" value="Unassembled WGS sequence"/>
</dbReference>
<dbReference type="GO" id="GO:0005783">
    <property type="term" value="C:endoplasmic reticulum"/>
    <property type="evidence" value="ECO:0007669"/>
    <property type="project" value="TreeGrafter"/>
</dbReference>
<feature type="domain" description="UFSP2 second" evidence="9">
    <location>
        <begin position="217"/>
        <end position="363"/>
    </location>
</feature>
<evidence type="ECO:0000313" key="11">
    <source>
        <dbReference type="EMBL" id="KYM97653.1"/>
    </source>
</evidence>
<keyword evidence="3" id="KW-0833">Ubl conjugation pathway</keyword>
<accession>A0A151IC55</accession>
<dbReference type="SUPFAM" id="SSF54001">
    <property type="entry name" value="Cysteine proteinases"/>
    <property type="match status" value="1"/>
</dbReference>
<evidence type="ECO:0000256" key="5">
    <source>
        <dbReference type="ARBA" id="ARBA00022807"/>
    </source>
</evidence>
<dbReference type="KEGG" id="ccoa:108778246"/>
<keyword evidence="4" id="KW-0378">Hydrolase</keyword>
<dbReference type="Pfam" id="PF26560">
    <property type="entry name" value="UFSP2_MPN_insect"/>
    <property type="match status" value="1"/>
</dbReference>
<proteinExistence type="inferred from homology"/>
<protein>
    <recommendedName>
        <fullName evidence="7">Probable Ufm1-specific protease 2</fullName>
    </recommendedName>
</protein>
<reference evidence="11 12" key="1">
    <citation type="submission" date="2016-03" db="EMBL/GenBank/DDBJ databases">
        <title>Cyphomyrmex costatus WGS genome.</title>
        <authorList>
            <person name="Nygaard S."/>
            <person name="Hu H."/>
            <person name="Boomsma J."/>
            <person name="Zhang G."/>
        </authorList>
    </citation>
    <scope>NUCLEOTIDE SEQUENCE [LARGE SCALE GENOMIC DNA]</scope>
    <source>
        <strain evidence="11">MS0001</strain>
        <tissue evidence="11">Whole body</tissue>
    </source>
</reference>
<dbReference type="PANTHER" id="PTHR48153:SF2">
    <property type="entry name" value="UFM1-SPECIFIC PROTEASE 2"/>
    <property type="match status" value="1"/>
</dbReference>
<keyword evidence="12" id="KW-1185">Reference proteome</keyword>
<evidence type="ECO:0000256" key="7">
    <source>
        <dbReference type="ARBA" id="ARBA00073264"/>
    </source>
</evidence>
<comment type="similarity">
    <text evidence="1">Belongs to the peptidase C78 family.</text>
</comment>
<evidence type="ECO:0000259" key="8">
    <source>
        <dbReference type="Pfam" id="PF07910"/>
    </source>
</evidence>
<evidence type="ECO:0000259" key="10">
    <source>
        <dbReference type="Pfam" id="PF26560"/>
    </source>
</evidence>
<organism evidence="11 12">
    <name type="scientific">Cyphomyrmex costatus</name>
    <dbReference type="NCBI Taxonomy" id="456900"/>
    <lineage>
        <taxon>Eukaryota</taxon>
        <taxon>Metazoa</taxon>
        <taxon>Ecdysozoa</taxon>
        <taxon>Arthropoda</taxon>
        <taxon>Hexapoda</taxon>
        <taxon>Insecta</taxon>
        <taxon>Pterygota</taxon>
        <taxon>Neoptera</taxon>
        <taxon>Endopterygota</taxon>
        <taxon>Hymenoptera</taxon>
        <taxon>Apocrita</taxon>
        <taxon>Aculeata</taxon>
        <taxon>Formicoidea</taxon>
        <taxon>Formicidae</taxon>
        <taxon>Myrmicinae</taxon>
        <taxon>Cyphomyrmex</taxon>
    </lineage>
</organism>
<evidence type="ECO:0000256" key="4">
    <source>
        <dbReference type="ARBA" id="ARBA00022801"/>
    </source>
</evidence>
<dbReference type="GO" id="GO:0071567">
    <property type="term" value="F:deUFMylase activity"/>
    <property type="evidence" value="ECO:0007669"/>
    <property type="project" value="TreeGrafter"/>
</dbReference>
<keyword evidence="5" id="KW-0788">Thiol protease</keyword>
<dbReference type="InterPro" id="IPR038765">
    <property type="entry name" value="Papain-like_cys_pep_sf"/>
</dbReference>
<dbReference type="AlphaFoldDB" id="A0A151IC55"/>
<dbReference type="Gene3D" id="3.90.70.130">
    <property type="match status" value="1"/>
</dbReference>